<name>A0A090IX82_9BACI</name>
<dbReference type="PATRIC" id="fig|35841.7.peg.126"/>
<evidence type="ECO:0000313" key="4">
    <source>
        <dbReference type="Proteomes" id="UP000040576"/>
    </source>
</evidence>
<evidence type="ECO:0000313" key="1">
    <source>
        <dbReference type="EMBL" id="CEE01038.1"/>
    </source>
</evidence>
<evidence type="ECO:0000313" key="3">
    <source>
        <dbReference type="Proteomes" id="UP000032076"/>
    </source>
</evidence>
<sequence>MSQKVVKTCFEFQFDSMIMAIIPEQYGSKLYSRVLKTDGEVLIPYSPLEVIKKSCHLYASSFEGRKEGTKELIGVTHKPPIVIDPIQSIYFFPTASPKQRHCMWISHSHVLAYNNAGSLNTEVIFTNKMRLQVPMSCGSFDKQMLRTALLKTKIDPRFIQAERNRQILYQRFEQGLEAMERRSHYDVSLDEPFGRSYWSSNRLNK</sequence>
<keyword evidence="4" id="KW-1185">Reference proteome</keyword>
<dbReference type="OrthoDB" id="2417337at2"/>
<dbReference type="RefSeq" id="WP_051989031.1">
    <property type="nucleotide sequence ID" value="NZ_CCRF01000039.1"/>
</dbReference>
<dbReference type="Pfam" id="PF06338">
    <property type="entry name" value="ComK"/>
    <property type="match status" value="1"/>
</dbReference>
<dbReference type="AlphaFoldDB" id="A0A090IX82"/>
<evidence type="ECO:0000313" key="2">
    <source>
        <dbReference type="EMBL" id="KIO73220.1"/>
    </source>
</evidence>
<reference evidence="2 3" key="2">
    <citation type="submission" date="2015-01" db="EMBL/GenBank/DDBJ databases">
        <title>Draft Genome Sequences of Four Bacillus thermoamylovorans Strains, Isolated From Food Products.</title>
        <authorList>
            <person name="Krawcyk A.O."/>
            <person name="Berendsen E.M."/>
            <person name="Eijlander R.T."/>
            <person name="de Jong A."/>
            <person name="Wells-Bennik M."/>
            <person name="Kuipers O.P."/>
        </authorList>
    </citation>
    <scope>NUCLEOTIDE SEQUENCE [LARGE SCALE GENOMIC DNA]</scope>
    <source>
        <strain evidence="2 3">B4167</strain>
    </source>
</reference>
<evidence type="ECO:0008006" key="5">
    <source>
        <dbReference type="Google" id="ProtNLM"/>
    </source>
</evidence>
<reference evidence="1 4" key="1">
    <citation type="submission" date="2014-07" db="EMBL/GenBank/DDBJ databases">
        <authorList>
            <person name="Wibberg Daniel"/>
        </authorList>
    </citation>
    <scope>NUCLEOTIDE SEQUENCE [LARGE SCALE GENOMIC DNA]</scope>
</reference>
<gene>
    <name evidence="2" type="ORF">B4167_2315</name>
    <name evidence="1" type="ORF">BT1A1_1206</name>
</gene>
<dbReference type="EMBL" id="CCRF01000039">
    <property type="protein sequence ID" value="CEE01038.1"/>
    <property type="molecule type" value="Genomic_DNA"/>
</dbReference>
<accession>A0A090IX82</accession>
<dbReference type="Proteomes" id="UP000040576">
    <property type="component" value="Unassembled WGS sequence"/>
</dbReference>
<dbReference type="InterPro" id="IPR010461">
    <property type="entry name" value="ComK"/>
</dbReference>
<dbReference type="EMBL" id="JXLU01000055">
    <property type="protein sequence ID" value="KIO73220.1"/>
    <property type="molecule type" value="Genomic_DNA"/>
</dbReference>
<dbReference type="GO" id="GO:0030420">
    <property type="term" value="P:establishment of competence for transformation"/>
    <property type="evidence" value="ECO:0007669"/>
    <property type="project" value="InterPro"/>
</dbReference>
<protein>
    <recommendedName>
        <fullName evidence="5">Transcriptional regulator</fullName>
    </recommendedName>
</protein>
<dbReference type="Proteomes" id="UP000032076">
    <property type="component" value="Unassembled WGS sequence"/>
</dbReference>
<proteinExistence type="predicted"/>
<dbReference type="PIRSF" id="PIRSF011560">
    <property type="entry name" value="ComK"/>
    <property type="match status" value="1"/>
</dbReference>
<organism evidence="1 4">
    <name type="scientific">Caldibacillus thermoamylovorans</name>
    <dbReference type="NCBI Taxonomy" id="35841"/>
    <lineage>
        <taxon>Bacteria</taxon>
        <taxon>Bacillati</taxon>
        <taxon>Bacillota</taxon>
        <taxon>Bacilli</taxon>
        <taxon>Bacillales</taxon>
        <taxon>Bacillaceae</taxon>
        <taxon>Caldibacillus</taxon>
    </lineage>
</organism>